<feature type="non-terminal residue" evidence="1">
    <location>
        <position position="44"/>
    </location>
</feature>
<organism evidence="1">
    <name type="scientific">marine sediment metagenome</name>
    <dbReference type="NCBI Taxonomy" id="412755"/>
    <lineage>
        <taxon>unclassified sequences</taxon>
        <taxon>metagenomes</taxon>
        <taxon>ecological metagenomes</taxon>
    </lineage>
</organism>
<accession>X1DUG2</accession>
<dbReference type="AlphaFoldDB" id="X1DUG2"/>
<sequence>MIHKPSGKCPFCGGNKKQGKTTFTVDLGFGIVVVRDVPATVCSQ</sequence>
<gene>
    <name evidence="1" type="ORF">S03H2_09432</name>
</gene>
<dbReference type="EMBL" id="BARU01004795">
    <property type="protein sequence ID" value="GAH23812.1"/>
    <property type="molecule type" value="Genomic_DNA"/>
</dbReference>
<protein>
    <recommendedName>
        <fullName evidence="2">YgiT-type zinc finger domain-containing protein</fullName>
    </recommendedName>
</protein>
<dbReference type="NCBIfam" id="TIGR03831">
    <property type="entry name" value="YgiT_finger"/>
    <property type="match status" value="1"/>
</dbReference>
<name>X1DUG2_9ZZZZ</name>
<evidence type="ECO:0000313" key="1">
    <source>
        <dbReference type="EMBL" id="GAH23812.1"/>
    </source>
</evidence>
<comment type="caution">
    <text evidence="1">The sequence shown here is derived from an EMBL/GenBank/DDBJ whole genome shotgun (WGS) entry which is preliminary data.</text>
</comment>
<proteinExistence type="predicted"/>
<reference evidence="1" key="1">
    <citation type="journal article" date="2014" name="Front. Microbiol.">
        <title>High frequency of phylogenetically diverse reductive dehalogenase-homologous genes in deep subseafloor sedimentary metagenomes.</title>
        <authorList>
            <person name="Kawai M."/>
            <person name="Futagami T."/>
            <person name="Toyoda A."/>
            <person name="Takaki Y."/>
            <person name="Nishi S."/>
            <person name="Hori S."/>
            <person name="Arai W."/>
            <person name="Tsubouchi T."/>
            <person name="Morono Y."/>
            <person name="Uchiyama I."/>
            <person name="Ito T."/>
            <person name="Fujiyama A."/>
            <person name="Inagaki F."/>
            <person name="Takami H."/>
        </authorList>
    </citation>
    <scope>NUCLEOTIDE SEQUENCE</scope>
    <source>
        <strain evidence="1">Expedition CK06-06</strain>
    </source>
</reference>
<evidence type="ECO:0008006" key="2">
    <source>
        <dbReference type="Google" id="ProtNLM"/>
    </source>
</evidence>
<dbReference type="InterPro" id="IPR022453">
    <property type="entry name" value="Znf_MqsA-type"/>
</dbReference>